<evidence type="ECO:0000256" key="3">
    <source>
        <dbReference type="ARBA" id="ARBA00022553"/>
    </source>
</evidence>
<evidence type="ECO:0000313" key="10">
    <source>
        <dbReference type="Proteomes" id="UP000887540"/>
    </source>
</evidence>
<dbReference type="GO" id="GO:0008270">
    <property type="term" value="F:zinc ion binding"/>
    <property type="evidence" value="ECO:0007669"/>
    <property type="project" value="UniProtKB-KW"/>
</dbReference>
<name>A0A914DEL0_9BILA</name>
<feature type="region of interest" description="Disordered" evidence="8">
    <location>
        <begin position="324"/>
        <end position="364"/>
    </location>
</feature>
<comment type="subcellular location">
    <subcellularLocation>
        <location evidence="1">Nucleus</location>
    </subcellularLocation>
</comment>
<dbReference type="PROSITE" id="PS50171">
    <property type="entry name" value="ZF_MATRIN"/>
    <property type="match status" value="1"/>
</dbReference>
<evidence type="ECO:0000313" key="11">
    <source>
        <dbReference type="WBParaSite" id="ACRNAN_scaffold2508.g24412.t1"/>
    </source>
</evidence>
<dbReference type="PANTHER" id="PTHR12786">
    <property type="entry name" value="SPLICING FACTOR SF3A-RELATED"/>
    <property type="match status" value="1"/>
</dbReference>
<feature type="compositionally biased region" description="Basic and acidic residues" evidence="8">
    <location>
        <begin position="324"/>
        <end position="334"/>
    </location>
</feature>
<dbReference type="PANTHER" id="PTHR12786:SF2">
    <property type="entry name" value="SPLICING FACTOR 3A SUBUNIT 3"/>
    <property type="match status" value="1"/>
</dbReference>
<dbReference type="Pfam" id="PF16837">
    <property type="entry name" value="SF3A3"/>
    <property type="match status" value="1"/>
</dbReference>
<dbReference type="InterPro" id="IPR051421">
    <property type="entry name" value="RNA_Proc_DNA_Dmg_Regulator"/>
</dbReference>
<evidence type="ECO:0000256" key="4">
    <source>
        <dbReference type="ARBA" id="ARBA00022723"/>
    </source>
</evidence>
<dbReference type="InterPro" id="IPR000690">
    <property type="entry name" value="Matrin/U1-C_Znf_C2H2"/>
</dbReference>
<keyword evidence="7" id="KW-0539">Nucleus</keyword>
<dbReference type="InterPro" id="IPR024598">
    <property type="entry name" value="SF3a60/Prp9_C"/>
</dbReference>
<dbReference type="InterPro" id="IPR021966">
    <property type="entry name" value="SF3a60_bindingd"/>
</dbReference>
<dbReference type="GO" id="GO:0000398">
    <property type="term" value="P:mRNA splicing, via spliceosome"/>
    <property type="evidence" value="ECO:0007669"/>
    <property type="project" value="InterPro"/>
</dbReference>
<evidence type="ECO:0000256" key="2">
    <source>
        <dbReference type="ARBA" id="ARBA00008776"/>
    </source>
</evidence>
<comment type="similarity">
    <text evidence="2">Belongs to the SF3A3 family.</text>
</comment>
<dbReference type="AlphaFoldDB" id="A0A914DEL0"/>
<evidence type="ECO:0000256" key="8">
    <source>
        <dbReference type="SAM" id="MobiDB-lite"/>
    </source>
</evidence>
<sequence length="485" mass="57174">MESILETQRNLHEERERCIDAMTKEFLSEKRTQKEKINSDQRAKAHLDRYRVASQKLAQIYKDDDGERNKELHAIAGPNEFAEFYSRLKVLKDVHRKNPNETAMPLTIEFQEMNNFIQNPDRVEKEMVRFTDEEGYGRFLDMHLLHDQYLNLKGVRKTDYISYLGKFDQLYEFSKEVTKKTGTYKEYINALLAYLKDFLNRTKPLIDLDRELENCDKEFEVKWKEGQVPGWTKDKSSGSLSNQGAYLDLSSFNSPEELEALGTLKDRAERLFATKGKNPNELPDRILNLKLTSVDDKEEKRQYNLARTEYQIYRLSDFVSEERQATKENVERKQARAAGEEEVEEEVEEVQSEEEEDTSIPYNPKNLPLDWDGKPIPYWLYKLHGLNISFSCEICGNQVYKGPKAFQRHFTEWRHSHGMRCLGIPNTAHFVNITKINDALELWKKMCNDREVQKWNPDMDEEFEDSQGNVVNRRTFEDLKRQGLL</sequence>
<evidence type="ECO:0000256" key="6">
    <source>
        <dbReference type="ARBA" id="ARBA00022833"/>
    </source>
</evidence>
<dbReference type="InterPro" id="IPR031774">
    <property type="entry name" value="SF3A3_dom"/>
</dbReference>
<protein>
    <submittedName>
        <fullName evidence="11">Matrin-type domain-containing protein</fullName>
    </submittedName>
</protein>
<dbReference type="Pfam" id="PF12108">
    <property type="entry name" value="SF3a60_bindingd"/>
    <property type="match status" value="1"/>
</dbReference>
<keyword evidence="6" id="KW-0862">Zinc</keyword>
<proteinExistence type="inferred from homology"/>
<evidence type="ECO:0000256" key="1">
    <source>
        <dbReference type="ARBA" id="ARBA00004123"/>
    </source>
</evidence>
<feature type="compositionally biased region" description="Acidic residues" evidence="8">
    <location>
        <begin position="340"/>
        <end position="358"/>
    </location>
</feature>
<keyword evidence="10" id="KW-1185">Reference proteome</keyword>
<dbReference type="Pfam" id="PF11931">
    <property type="entry name" value="SF3a60_Prp9_C"/>
    <property type="match status" value="1"/>
</dbReference>
<evidence type="ECO:0000259" key="9">
    <source>
        <dbReference type="PROSITE" id="PS50171"/>
    </source>
</evidence>
<organism evidence="10 11">
    <name type="scientific">Acrobeloides nanus</name>
    <dbReference type="NCBI Taxonomy" id="290746"/>
    <lineage>
        <taxon>Eukaryota</taxon>
        <taxon>Metazoa</taxon>
        <taxon>Ecdysozoa</taxon>
        <taxon>Nematoda</taxon>
        <taxon>Chromadorea</taxon>
        <taxon>Rhabditida</taxon>
        <taxon>Tylenchina</taxon>
        <taxon>Cephalobomorpha</taxon>
        <taxon>Cephaloboidea</taxon>
        <taxon>Cephalobidae</taxon>
        <taxon>Acrobeloides</taxon>
    </lineage>
</organism>
<keyword evidence="5" id="KW-0863">Zinc-finger</keyword>
<evidence type="ECO:0000256" key="5">
    <source>
        <dbReference type="ARBA" id="ARBA00022771"/>
    </source>
</evidence>
<accession>A0A914DEL0</accession>
<keyword evidence="4" id="KW-0479">Metal-binding</keyword>
<reference evidence="11" key="1">
    <citation type="submission" date="2022-11" db="UniProtKB">
        <authorList>
            <consortium name="WormBaseParasite"/>
        </authorList>
    </citation>
    <scope>IDENTIFICATION</scope>
</reference>
<dbReference type="WBParaSite" id="ACRNAN_scaffold2508.g24412.t1">
    <property type="protein sequence ID" value="ACRNAN_scaffold2508.g24412.t1"/>
    <property type="gene ID" value="ACRNAN_scaffold2508.g24412"/>
</dbReference>
<dbReference type="GO" id="GO:0003723">
    <property type="term" value="F:RNA binding"/>
    <property type="evidence" value="ECO:0007669"/>
    <property type="project" value="InterPro"/>
</dbReference>
<evidence type="ECO:0000256" key="7">
    <source>
        <dbReference type="ARBA" id="ARBA00023242"/>
    </source>
</evidence>
<feature type="domain" description="Matrin-type" evidence="9">
    <location>
        <begin position="390"/>
        <end position="421"/>
    </location>
</feature>
<dbReference type="Proteomes" id="UP000887540">
    <property type="component" value="Unplaced"/>
</dbReference>
<dbReference type="GO" id="GO:0005681">
    <property type="term" value="C:spliceosomal complex"/>
    <property type="evidence" value="ECO:0007669"/>
    <property type="project" value="InterPro"/>
</dbReference>
<keyword evidence="3" id="KW-0597">Phosphoprotein</keyword>